<comment type="caution">
    <text evidence="1">The sequence shown here is derived from an EMBL/GenBank/DDBJ whole genome shotgun (WGS) entry which is preliminary data.</text>
</comment>
<proteinExistence type="predicted"/>
<protein>
    <submittedName>
        <fullName evidence="1">Uncharacterized protein</fullName>
    </submittedName>
</protein>
<dbReference type="Proteomes" id="UP000605990">
    <property type="component" value="Unassembled WGS sequence"/>
</dbReference>
<keyword evidence="2" id="KW-1185">Reference proteome</keyword>
<dbReference type="EMBL" id="JACRUN010000012">
    <property type="protein sequence ID" value="MBC5836166.1"/>
    <property type="molecule type" value="Genomic_DNA"/>
</dbReference>
<dbReference type="RefSeq" id="WP_166131606.1">
    <property type="nucleotide sequence ID" value="NZ_JAANOQ010000012.1"/>
</dbReference>
<reference evidence="1 2" key="1">
    <citation type="submission" date="2020-08" db="EMBL/GenBank/DDBJ databases">
        <title>Description of novel Flavobacterium F-408 isolate.</title>
        <authorList>
            <person name="Saticioglu I.B."/>
            <person name="Duman M."/>
            <person name="Altun S."/>
        </authorList>
    </citation>
    <scope>NUCLEOTIDE SEQUENCE [LARGE SCALE GENOMIC DNA]</scope>
    <source>
        <strain evidence="1 2">F-408</strain>
    </source>
</reference>
<sequence>MDILKLIKNQVDEALKVDNSLIGLNSVLTHIERGEFLLNRAVETEDEHLYTDVIYRTNHSYEGILKEAFEILTTSKAGSKTPYDIENYFLNHSILNERVIELLKNYRQEWRNPSTHDYNLFFTYNEAFLAIMSISSFVHVFMNQIVEKLYYEKEKEAIKSELTKIKKGIENDYDKLAFIDKVKSIFIAYAKRNVSKSMEELRVSRFETEILGSLTGYIESLDRKIKVDAEPIIKTENRRLHPDLILELSKEKLLVELKITRRERPFMMNKQIFEDQLLSYLIHTQINQGILFILPNEMIETDEYEIETKELNVGKDKIKIMVIYLKRESN</sequence>
<gene>
    <name evidence="1" type="ORF">H8R27_14845</name>
</gene>
<accession>A0ABR7J253</accession>
<organism evidence="1 2">
    <name type="scientific">Flavobacterium bernardetii</name>
    <dbReference type="NCBI Taxonomy" id="2813823"/>
    <lineage>
        <taxon>Bacteria</taxon>
        <taxon>Pseudomonadati</taxon>
        <taxon>Bacteroidota</taxon>
        <taxon>Flavobacteriia</taxon>
        <taxon>Flavobacteriales</taxon>
        <taxon>Flavobacteriaceae</taxon>
        <taxon>Flavobacterium</taxon>
    </lineage>
</organism>
<name>A0ABR7J253_9FLAO</name>
<evidence type="ECO:0000313" key="1">
    <source>
        <dbReference type="EMBL" id="MBC5836166.1"/>
    </source>
</evidence>
<evidence type="ECO:0000313" key="2">
    <source>
        <dbReference type="Proteomes" id="UP000605990"/>
    </source>
</evidence>